<proteinExistence type="predicted"/>
<dbReference type="SMART" id="SM00353">
    <property type="entry name" value="HLH"/>
    <property type="match status" value="1"/>
</dbReference>
<evidence type="ECO:0000313" key="5">
    <source>
        <dbReference type="Proteomes" id="UP000717696"/>
    </source>
</evidence>
<name>A0A9P9DUM9_9HYPO</name>
<comment type="caution">
    <text evidence="4">The sequence shown here is derived from an EMBL/GenBank/DDBJ whole genome shotgun (WGS) entry which is preliminary data.</text>
</comment>
<feature type="compositionally biased region" description="Polar residues" evidence="2">
    <location>
        <begin position="124"/>
        <end position="134"/>
    </location>
</feature>
<dbReference type="AlphaFoldDB" id="A0A9P9DUM9"/>
<dbReference type="Pfam" id="PF00010">
    <property type="entry name" value="HLH"/>
    <property type="match status" value="1"/>
</dbReference>
<dbReference type="PROSITE" id="PS50888">
    <property type="entry name" value="BHLH"/>
    <property type="match status" value="1"/>
</dbReference>
<sequence>MEYDTDLEAFNYDQERCLTTVKHILAPGLCSPLPKLPLTNPTSSASLSIDSFSLPTASFTSPGFFSSDELLLYDCFSMTPSDIGSAFYLPYSVSPTALPKSTGGIGGLCSNDNDCDIIDQRQAQQEYTSNSKNLNPRGKKRRSLMSEETEQLRASQPHNCNMDAGTERRTGLKLRTTSCKPKKPSSKKLGSNKVPLSRSVARSRHGHNLVEKQYRNRLHQQFNNLLAALPPPQSEDCNQNDIGDRCFSKAEVLESARQRIKSLERENEVLAKERDRLMENISQMQETTK</sequence>
<accession>A0A9P9DUM9</accession>
<dbReference type="InterPro" id="IPR011598">
    <property type="entry name" value="bHLH_dom"/>
</dbReference>
<dbReference type="InterPro" id="IPR052099">
    <property type="entry name" value="Regulatory_TF_Diverse"/>
</dbReference>
<feature type="region of interest" description="Disordered" evidence="2">
    <location>
        <begin position="124"/>
        <end position="200"/>
    </location>
</feature>
<evidence type="ECO:0000256" key="2">
    <source>
        <dbReference type="SAM" id="MobiDB-lite"/>
    </source>
</evidence>
<gene>
    <name evidence="4" type="ORF">B0J13DRAFT_565502</name>
</gene>
<dbReference type="InterPro" id="IPR036638">
    <property type="entry name" value="HLH_DNA-bd_sf"/>
</dbReference>
<dbReference type="Gene3D" id="4.10.280.10">
    <property type="entry name" value="Helix-loop-helix DNA-binding domain"/>
    <property type="match status" value="1"/>
</dbReference>
<keyword evidence="5" id="KW-1185">Reference proteome</keyword>
<dbReference type="PANTHER" id="PTHR47336:SF2">
    <property type="entry name" value="TRANSCRIPTION FACTOR HMS1-RELATED"/>
    <property type="match status" value="1"/>
</dbReference>
<dbReference type="EMBL" id="JAGMUU010000023">
    <property type="protein sequence ID" value="KAH7126444.1"/>
    <property type="molecule type" value="Genomic_DNA"/>
</dbReference>
<reference evidence="4" key="1">
    <citation type="journal article" date="2021" name="Nat. Commun.">
        <title>Genetic determinants of endophytism in the Arabidopsis root mycobiome.</title>
        <authorList>
            <person name="Mesny F."/>
            <person name="Miyauchi S."/>
            <person name="Thiergart T."/>
            <person name="Pickel B."/>
            <person name="Atanasova L."/>
            <person name="Karlsson M."/>
            <person name="Huettel B."/>
            <person name="Barry K.W."/>
            <person name="Haridas S."/>
            <person name="Chen C."/>
            <person name="Bauer D."/>
            <person name="Andreopoulos W."/>
            <person name="Pangilinan J."/>
            <person name="LaButti K."/>
            <person name="Riley R."/>
            <person name="Lipzen A."/>
            <person name="Clum A."/>
            <person name="Drula E."/>
            <person name="Henrissat B."/>
            <person name="Kohler A."/>
            <person name="Grigoriev I.V."/>
            <person name="Martin F.M."/>
            <person name="Hacquard S."/>
        </authorList>
    </citation>
    <scope>NUCLEOTIDE SEQUENCE</scope>
    <source>
        <strain evidence="4">MPI-CAGE-AT-0021</strain>
    </source>
</reference>
<evidence type="ECO:0000313" key="4">
    <source>
        <dbReference type="EMBL" id="KAH7126444.1"/>
    </source>
</evidence>
<dbReference type="Proteomes" id="UP000717696">
    <property type="component" value="Unassembled WGS sequence"/>
</dbReference>
<dbReference type="SUPFAM" id="SSF47459">
    <property type="entry name" value="HLH, helix-loop-helix DNA-binding domain"/>
    <property type="match status" value="1"/>
</dbReference>
<feature type="coiled-coil region" evidence="1">
    <location>
        <begin position="253"/>
        <end position="287"/>
    </location>
</feature>
<evidence type="ECO:0000259" key="3">
    <source>
        <dbReference type="PROSITE" id="PS50888"/>
    </source>
</evidence>
<dbReference type="PANTHER" id="PTHR47336">
    <property type="entry name" value="TRANSCRIPTION FACTOR HMS1-RELATED"/>
    <property type="match status" value="1"/>
</dbReference>
<dbReference type="OrthoDB" id="3542681at2759"/>
<feature type="domain" description="BHLH" evidence="3">
    <location>
        <begin position="202"/>
        <end position="263"/>
    </location>
</feature>
<organism evidence="4 5">
    <name type="scientific">Dactylonectria estremocensis</name>
    <dbReference type="NCBI Taxonomy" id="1079267"/>
    <lineage>
        <taxon>Eukaryota</taxon>
        <taxon>Fungi</taxon>
        <taxon>Dikarya</taxon>
        <taxon>Ascomycota</taxon>
        <taxon>Pezizomycotina</taxon>
        <taxon>Sordariomycetes</taxon>
        <taxon>Hypocreomycetidae</taxon>
        <taxon>Hypocreales</taxon>
        <taxon>Nectriaceae</taxon>
        <taxon>Dactylonectria</taxon>
    </lineage>
</organism>
<evidence type="ECO:0000256" key="1">
    <source>
        <dbReference type="SAM" id="Coils"/>
    </source>
</evidence>
<protein>
    <recommendedName>
        <fullName evidence="3">BHLH domain-containing protein</fullName>
    </recommendedName>
</protein>
<keyword evidence="1" id="KW-0175">Coiled coil</keyword>
<dbReference type="GO" id="GO:0046983">
    <property type="term" value="F:protein dimerization activity"/>
    <property type="evidence" value="ECO:0007669"/>
    <property type="project" value="InterPro"/>
</dbReference>